<dbReference type="Proteomes" id="UP000028839">
    <property type="component" value="Unassembled WGS sequence"/>
</dbReference>
<proteinExistence type="predicted"/>
<accession>A0A0E2ZKW8</accession>
<dbReference type="AlphaFoldDB" id="A0A0E2ZKW8"/>
<evidence type="ECO:0000313" key="2">
    <source>
        <dbReference type="Proteomes" id="UP000028839"/>
    </source>
</evidence>
<dbReference type="HOGENOM" id="CLU_1641948_0_0_6"/>
<sequence>MPKGPGFVEYPAFESGYEALKRTTGNFRNLSPGPVIETVYRVPITLVVLRCMLGFTPPEWAYVTSQRTHVAVSQGAIRTIDRKIRMEPATPLRNRGGVTGERIRSLVTTACQILTEGAPEEPEEIIHRLNKADTSSGLASLQPLADLGVPYAMLLCNCSAS</sequence>
<protein>
    <submittedName>
        <fullName evidence="1">Uncharacterized protein</fullName>
    </submittedName>
</protein>
<dbReference type="OrthoDB" id="5175737at2"/>
<reference evidence="1 2" key="1">
    <citation type="submission" date="2014-07" db="EMBL/GenBank/DDBJ databases">
        <title>Comparative analysis of Nitrosococcus oceani genome inventories of strains from Pacific and Atlantic gyres.</title>
        <authorList>
            <person name="Lim C.K."/>
            <person name="Wang L."/>
            <person name="Sayavedra-Soto L.A."/>
            <person name="Klotz M.G."/>
        </authorList>
    </citation>
    <scope>NUCLEOTIDE SEQUENCE [LARGE SCALE GENOMIC DNA]</scope>
    <source>
        <strain evidence="1 2">C-27</strain>
    </source>
</reference>
<organism evidence="1 2">
    <name type="scientific">Nitrosococcus oceani C-27</name>
    <dbReference type="NCBI Taxonomy" id="314279"/>
    <lineage>
        <taxon>Bacteria</taxon>
        <taxon>Pseudomonadati</taxon>
        <taxon>Pseudomonadota</taxon>
        <taxon>Gammaproteobacteria</taxon>
        <taxon>Chromatiales</taxon>
        <taxon>Chromatiaceae</taxon>
        <taxon>Nitrosococcus</taxon>
    </lineage>
</organism>
<evidence type="ECO:0000313" key="1">
    <source>
        <dbReference type="EMBL" id="KFI18957.1"/>
    </source>
</evidence>
<comment type="caution">
    <text evidence="1">The sequence shown here is derived from an EMBL/GenBank/DDBJ whole genome shotgun (WGS) entry which is preliminary data.</text>
</comment>
<dbReference type="EMBL" id="JPGN01000070">
    <property type="protein sequence ID" value="KFI18957.1"/>
    <property type="molecule type" value="Genomic_DNA"/>
</dbReference>
<name>A0A0E2ZKW8_9GAMM</name>
<gene>
    <name evidence="1" type="ORF">IB75_11705</name>
</gene>